<dbReference type="InterPro" id="IPR038501">
    <property type="entry name" value="Spore_GerAC_C_sf"/>
</dbReference>
<dbReference type="AlphaFoldDB" id="A0A229UUZ1"/>
<dbReference type="PANTHER" id="PTHR35789:SF1">
    <property type="entry name" value="SPORE GERMINATION PROTEIN B3"/>
    <property type="match status" value="1"/>
</dbReference>
<evidence type="ECO:0000256" key="6">
    <source>
        <dbReference type="ARBA" id="ARBA00023139"/>
    </source>
</evidence>
<dbReference type="NCBIfam" id="TIGR02887">
    <property type="entry name" value="spore_ger_x_C"/>
    <property type="match status" value="1"/>
</dbReference>
<keyword evidence="5" id="KW-0472">Membrane</keyword>
<evidence type="ECO:0000259" key="10">
    <source>
        <dbReference type="Pfam" id="PF25198"/>
    </source>
</evidence>
<dbReference type="PANTHER" id="PTHR35789">
    <property type="entry name" value="SPORE GERMINATION PROTEIN B3"/>
    <property type="match status" value="1"/>
</dbReference>
<evidence type="ECO:0000256" key="5">
    <source>
        <dbReference type="ARBA" id="ARBA00023136"/>
    </source>
</evidence>
<evidence type="ECO:0000256" key="2">
    <source>
        <dbReference type="ARBA" id="ARBA00007886"/>
    </source>
</evidence>
<comment type="subcellular location">
    <subcellularLocation>
        <location evidence="1">Membrane</location>
        <topology evidence="1">Lipid-anchor</topology>
    </subcellularLocation>
</comment>
<proteinExistence type="inferred from homology"/>
<keyword evidence="7" id="KW-0449">Lipoprotein</keyword>
<dbReference type="Proteomes" id="UP000215509">
    <property type="component" value="Unassembled WGS sequence"/>
</dbReference>
<keyword evidence="12" id="KW-1185">Reference proteome</keyword>
<evidence type="ECO:0000256" key="1">
    <source>
        <dbReference type="ARBA" id="ARBA00004635"/>
    </source>
</evidence>
<feature type="chain" id="PRO_5038773102" evidence="8">
    <location>
        <begin position="21"/>
        <end position="374"/>
    </location>
</feature>
<dbReference type="OrthoDB" id="2694406at2"/>
<feature type="signal peptide" evidence="8">
    <location>
        <begin position="1"/>
        <end position="20"/>
    </location>
</feature>
<dbReference type="InterPro" id="IPR008844">
    <property type="entry name" value="Spore_GerAC-like"/>
</dbReference>
<dbReference type="RefSeq" id="WP_094013976.1">
    <property type="nucleotide sequence ID" value="NZ_NMQW01000008.1"/>
</dbReference>
<dbReference type="EMBL" id="NMQW01000008">
    <property type="protein sequence ID" value="OXM87228.1"/>
    <property type="molecule type" value="Genomic_DNA"/>
</dbReference>
<keyword evidence="4 8" id="KW-0732">Signal</keyword>
<evidence type="ECO:0000256" key="3">
    <source>
        <dbReference type="ARBA" id="ARBA00022544"/>
    </source>
</evidence>
<dbReference type="PROSITE" id="PS51257">
    <property type="entry name" value="PROKAR_LIPOPROTEIN"/>
    <property type="match status" value="1"/>
</dbReference>
<reference evidence="11 12" key="1">
    <citation type="submission" date="2017-07" db="EMBL/GenBank/DDBJ databases">
        <title>Genome sequencing and assembly of Paenibacillus rigui.</title>
        <authorList>
            <person name="Mayilraj S."/>
        </authorList>
    </citation>
    <scope>NUCLEOTIDE SEQUENCE [LARGE SCALE GENOMIC DNA]</scope>
    <source>
        <strain evidence="11 12">JCM 16352</strain>
    </source>
</reference>
<dbReference type="GO" id="GO:0016020">
    <property type="term" value="C:membrane"/>
    <property type="evidence" value="ECO:0007669"/>
    <property type="project" value="UniProtKB-SubCell"/>
</dbReference>
<comment type="similarity">
    <text evidence="2">Belongs to the GerABKC lipoprotein family.</text>
</comment>
<evidence type="ECO:0000256" key="7">
    <source>
        <dbReference type="ARBA" id="ARBA00023288"/>
    </source>
</evidence>
<evidence type="ECO:0000313" key="12">
    <source>
        <dbReference type="Proteomes" id="UP000215509"/>
    </source>
</evidence>
<protein>
    <submittedName>
        <fullName evidence="11">Spore gernimation protein GerC</fullName>
    </submittedName>
</protein>
<dbReference type="Pfam" id="PF25198">
    <property type="entry name" value="Spore_GerAC_N"/>
    <property type="match status" value="1"/>
</dbReference>
<sequence>MSFRFLCVMLTLTLALLSSAGCSDRLDLESAATPLALGIDLDPNNKFHFYSISPVFSKSIPKKSIENSGIARSLRQSRAEQDAQTGGAVSGRNFQVILVGKRILQQPDWFKIMDVIFRDSRNTTTDRMIAVDGPVAELIHSPPPDEPLIPILLRTMVNTNSGRGETVSTTIQELHRQMYDKGITPSIAEVQLHKTKIKMQGTVLLDKRGRYAHTLGQQDSVLLNILKGKAKAGVSLTFPVPNQPKTGPFDTDTVSFSAEKIDTKIKPSFKNSKFHFDIRIKITAALSERLFPYDMMRHTKELEKTVSKQTQHQFQELIREFQKHRIDPIGLGMYARAYEFKAFEQVKDHWSEELSRSDIHVTAVVQISSMGPVK</sequence>
<evidence type="ECO:0000259" key="9">
    <source>
        <dbReference type="Pfam" id="PF05504"/>
    </source>
</evidence>
<accession>A0A229UUZ1</accession>
<evidence type="ECO:0000256" key="4">
    <source>
        <dbReference type="ARBA" id="ARBA00022729"/>
    </source>
</evidence>
<organism evidence="11 12">
    <name type="scientific">Paenibacillus rigui</name>
    <dbReference type="NCBI Taxonomy" id="554312"/>
    <lineage>
        <taxon>Bacteria</taxon>
        <taxon>Bacillati</taxon>
        <taxon>Bacillota</taxon>
        <taxon>Bacilli</taxon>
        <taxon>Bacillales</taxon>
        <taxon>Paenibacillaceae</taxon>
        <taxon>Paenibacillus</taxon>
    </lineage>
</organism>
<evidence type="ECO:0000256" key="8">
    <source>
        <dbReference type="SAM" id="SignalP"/>
    </source>
</evidence>
<dbReference type="InterPro" id="IPR057336">
    <property type="entry name" value="GerAC_N"/>
</dbReference>
<comment type="caution">
    <text evidence="11">The sequence shown here is derived from an EMBL/GenBank/DDBJ whole genome shotgun (WGS) entry which is preliminary data.</text>
</comment>
<keyword evidence="3" id="KW-0309">Germination</keyword>
<dbReference type="Gene3D" id="3.30.300.210">
    <property type="entry name" value="Nutrient germinant receptor protein C, domain 3"/>
    <property type="match status" value="1"/>
</dbReference>
<feature type="domain" description="Spore germination protein N-terminal" evidence="10">
    <location>
        <begin position="24"/>
        <end position="190"/>
    </location>
</feature>
<gene>
    <name evidence="11" type="ORF">CF651_06165</name>
</gene>
<feature type="domain" description="Spore germination GerAC-like C-terminal" evidence="9">
    <location>
        <begin position="201"/>
        <end position="371"/>
    </location>
</feature>
<name>A0A229UUZ1_9BACL</name>
<dbReference type="Pfam" id="PF05504">
    <property type="entry name" value="Spore_GerAC"/>
    <property type="match status" value="1"/>
</dbReference>
<evidence type="ECO:0000313" key="11">
    <source>
        <dbReference type="EMBL" id="OXM87228.1"/>
    </source>
</evidence>
<keyword evidence="6" id="KW-0564">Palmitate</keyword>
<dbReference type="GO" id="GO:0009847">
    <property type="term" value="P:spore germination"/>
    <property type="evidence" value="ECO:0007669"/>
    <property type="project" value="InterPro"/>
</dbReference>
<dbReference type="InterPro" id="IPR046953">
    <property type="entry name" value="Spore_GerAC-like_C"/>
</dbReference>